<reference evidence="2 3" key="1">
    <citation type="submission" date="2018-12" db="EMBL/GenBank/DDBJ databases">
        <authorList>
            <consortium name="Pathogen Informatics"/>
        </authorList>
    </citation>
    <scope>NUCLEOTIDE SEQUENCE [LARGE SCALE GENOMIC DNA]</scope>
    <source>
        <strain evidence="2 3">NCTC13354</strain>
    </source>
</reference>
<feature type="domain" description="Helix-turn-helix" evidence="1">
    <location>
        <begin position="10"/>
        <end position="53"/>
    </location>
</feature>
<dbReference type="RefSeq" id="WP_126416385.1">
    <property type="nucleotide sequence ID" value="NZ_LR134476.1"/>
</dbReference>
<dbReference type="KEGG" id="tbw:NCTC13354_00959"/>
<gene>
    <name evidence="2" type="ORF">NCTC13354_00959</name>
</gene>
<dbReference type="EMBL" id="LR134476">
    <property type="protein sequence ID" value="VEI13248.1"/>
    <property type="molecule type" value="Genomic_DNA"/>
</dbReference>
<dbReference type="InterPro" id="IPR010093">
    <property type="entry name" value="SinI_DNA-bd"/>
</dbReference>
<name>A0A3S4VTA4_9ACTO</name>
<proteinExistence type="predicted"/>
<dbReference type="Proteomes" id="UP000269542">
    <property type="component" value="Chromosome"/>
</dbReference>
<dbReference type="AlphaFoldDB" id="A0A3S4VTA4"/>
<organism evidence="2 3">
    <name type="scientific">Trueperella bialowiezensis</name>
    <dbReference type="NCBI Taxonomy" id="312285"/>
    <lineage>
        <taxon>Bacteria</taxon>
        <taxon>Bacillati</taxon>
        <taxon>Actinomycetota</taxon>
        <taxon>Actinomycetes</taxon>
        <taxon>Actinomycetales</taxon>
        <taxon>Actinomycetaceae</taxon>
        <taxon>Trueperella</taxon>
    </lineage>
</organism>
<dbReference type="GO" id="GO:0003677">
    <property type="term" value="F:DNA binding"/>
    <property type="evidence" value="ECO:0007669"/>
    <property type="project" value="InterPro"/>
</dbReference>
<evidence type="ECO:0000259" key="1">
    <source>
        <dbReference type="Pfam" id="PF12728"/>
    </source>
</evidence>
<evidence type="ECO:0000313" key="3">
    <source>
        <dbReference type="Proteomes" id="UP000269542"/>
    </source>
</evidence>
<dbReference type="Pfam" id="PF12728">
    <property type="entry name" value="HTH_17"/>
    <property type="match status" value="1"/>
</dbReference>
<sequence length="58" mass="6800">MRTRTSTTRWLSPRQVADTLNIPVNRIYEAVARKEIPHKKIGRLIRIPANYLEVGDQR</sequence>
<dbReference type="NCBIfam" id="TIGR01764">
    <property type="entry name" value="excise"/>
    <property type="match status" value="1"/>
</dbReference>
<dbReference type="OrthoDB" id="4330189at2"/>
<accession>A0A3S4VTA4</accession>
<protein>
    <submittedName>
        <fullName evidence="2">DNA binding domain, excisionase family</fullName>
    </submittedName>
</protein>
<dbReference type="InterPro" id="IPR041657">
    <property type="entry name" value="HTH_17"/>
</dbReference>
<keyword evidence="3" id="KW-1185">Reference proteome</keyword>
<evidence type="ECO:0000313" key="2">
    <source>
        <dbReference type="EMBL" id="VEI13248.1"/>
    </source>
</evidence>